<dbReference type="Proteomes" id="UP000067206">
    <property type="component" value="Chromosome"/>
</dbReference>
<evidence type="ECO:0000313" key="11">
    <source>
        <dbReference type="Proteomes" id="UP000494246"/>
    </source>
</evidence>
<evidence type="ECO:0000313" key="9">
    <source>
        <dbReference type="Proteomes" id="UP000319252"/>
    </source>
</evidence>
<dbReference type="EMBL" id="CP010411">
    <property type="protein sequence ID" value="ALE10079.1"/>
    <property type="molecule type" value="Genomic_DNA"/>
</dbReference>
<proteinExistence type="predicted"/>
<evidence type="ECO:0000313" key="3">
    <source>
        <dbReference type="EMBL" id="VUW83805.1"/>
    </source>
</evidence>
<evidence type="ECO:0000313" key="2">
    <source>
        <dbReference type="EMBL" id="CEF02685.1"/>
    </source>
</evidence>
<evidence type="ECO:0000313" key="7">
    <source>
        <dbReference type="Proteomes" id="UP000043107"/>
    </source>
</evidence>
<keyword evidence="7" id="KW-1185">Reference proteome</keyword>
<sequence length="42" mass="4487">MSFKNSMVRGLALCGMNSVARAGYADSKMFSDIIAGTDKDAR</sequence>
<dbReference type="Proteomes" id="UP000319252">
    <property type="component" value="Unassembled WGS sequence"/>
</dbReference>
<name>A0A0A8MEA1_BIFLI</name>
<gene>
    <name evidence="6" type="ORF">BIFLH23_01598</name>
    <name evidence="5" type="ORF">BIFLH664_00619</name>
    <name evidence="4" type="ORF">BIFLH665_00498</name>
    <name evidence="2" type="ORF">BLIC_c01622</name>
    <name evidence="3" type="ORF">BLONGUMMC1_01355</name>
    <name evidence="1" type="ORF">RY67_2081</name>
</gene>
<dbReference type="EMBL" id="CABWKI010000003">
    <property type="protein sequence ID" value="VWQ33987.1"/>
    <property type="molecule type" value="Genomic_DNA"/>
</dbReference>
<dbReference type="EMBL" id="CCWP01000034">
    <property type="protein sequence ID" value="CEF02685.1"/>
    <property type="molecule type" value="Genomic_DNA"/>
</dbReference>
<dbReference type="AlphaFoldDB" id="A0A0A8MEA1"/>
<accession>A0A0A8MEA1</accession>
<evidence type="ECO:0000313" key="4">
    <source>
        <dbReference type="EMBL" id="VWQ27401.1"/>
    </source>
</evidence>
<protein>
    <submittedName>
        <fullName evidence="1">Uncharacterized protein</fullName>
    </submittedName>
</protein>
<dbReference type="PATRIC" id="fig|1682.24.peg.2029"/>
<dbReference type="Proteomes" id="UP000494246">
    <property type="component" value="Unassembled WGS sequence"/>
</dbReference>
<dbReference type="EMBL" id="CABWKH010000023">
    <property type="protein sequence ID" value="VWQ36739.1"/>
    <property type="molecule type" value="Genomic_DNA"/>
</dbReference>
<dbReference type="Proteomes" id="UP000043107">
    <property type="component" value="Unassembled WGS sequence"/>
</dbReference>
<dbReference type="Proteomes" id="UP000494179">
    <property type="component" value="Unassembled WGS sequence"/>
</dbReference>
<dbReference type="RefSeq" id="WP_014484945.1">
    <property type="nucleotide sequence ID" value="NZ_BCYG01000020.1"/>
</dbReference>
<evidence type="ECO:0000313" key="10">
    <source>
        <dbReference type="Proteomes" id="UP000494179"/>
    </source>
</evidence>
<evidence type="ECO:0000313" key="1">
    <source>
        <dbReference type="EMBL" id="ALE10079.1"/>
    </source>
</evidence>
<evidence type="ECO:0000313" key="8">
    <source>
        <dbReference type="Proteomes" id="UP000067206"/>
    </source>
</evidence>
<reference evidence="10 11" key="4">
    <citation type="submission" date="2019-10" db="EMBL/GenBank/DDBJ databases">
        <authorList>
            <consortium name="Melissa Lawson"/>
            <person name="O'neill I."/>
        </authorList>
    </citation>
    <scope>NUCLEOTIDE SEQUENCE [LARGE SCALE GENOMIC DNA]</scope>
    <source>
        <strain evidence="6">LH_23</strain>
        <strain evidence="5">LH_664</strain>
        <strain evidence="4">LH_665</strain>
    </source>
</reference>
<dbReference type="EMBL" id="CABWKE010000004">
    <property type="protein sequence ID" value="VWQ27401.1"/>
    <property type="molecule type" value="Genomic_DNA"/>
</dbReference>
<reference evidence="3 9" key="3">
    <citation type="submission" date="2019-07" db="EMBL/GenBank/DDBJ databases">
        <authorList>
            <person name="Chang H.-W."/>
            <person name="Raman A."/>
            <person name="Venkatesh S."/>
            <person name="Gehrig J."/>
        </authorList>
    </citation>
    <scope>NUCLEOTIDE SEQUENCE [LARGE SCALE GENOMIC DNA]</scope>
    <source>
        <strain evidence="3">B.longum_ssp_infantis_4</strain>
    </source>
</reference>
<evidence type="ECO:0000313" key="6">
    <source>
        <dbReference type="EMBL" id="VWQ36739.1"/>
    </source>
</evidence>
<reference evidence="1 8" key="2">
    <citation type="submission" date="2014-12" db="EMBL/GenBank/DDBJ databases">
        <title>Complete genome sequence of Bifidobacterium longum subsp. infantis BT1.</title>
        <authorList>
            <person name="Kim J.F."/>
            <person name="Kwak M.-J."/>
        </authorList>
    </citation>
    <scope>NUCLEOTIDE SEQUENCE [LARGE SCALE GENOMIC DNA]</scope>
    <source>
        <strain evidence="1 8">BT1</strain>
    </source>
</reference>
<dbReference type="EMBL" id="CABHML010000062">
    <property type="protein sequence ID" value="VUW83805.1"/>
    <property type="molecule type" value="Genomic_DNA"/>
</dbReference>
<organism evidence="1 8">
    <name type="scientific">Bifidobacterium longum subsp. infantis</name>
    <dbReference type="NCBI Taxonomy" id="1682"/>
    <lineage>
        <taxon>Bacteria</taxon>
        <taxon>Bacillati</taxon>
        <taxon>Actinomycetota</taxon>
        <taxon>Actinomycetes</taxon>
        <taxon>Bifidobacteriales</taxon>
        <taxon>Bifidobacteriaceae</taxon>
        <taxon>Bifidobacterium</taxon>
    </lineage>
</organism>
<evidence type="ECO:0000313" key="5">
    <source>
        <dbReference type="EMBL" id="VWQ33987.1"/>
    </source>
</evidence>
<dbReference type="Proteomes" id="UP000494270">
    <property type="component" value="Unassembled WGS sequence"/>
</dbReference>
<reference evidence="2 7" key="1">
    <citation type="submission" date="2014-09" db="EMBL/GenBank/DDBJ databases">
        <authorList>
            <person name="Bertelli C."/>
        </authorList>
    </citation>
    <scope>NUCLEOTIDE SEQUENCE [LARGE SCALE GENOMIC DNA]</scope>
    <source>
        <strain evidence="2 7">BIC1401111250</strain>
    </source>
</reference>